<dbReference type="AlphaFoldDB" id="A0A5E4MRB1"/>
<keyword evidence="2" id="KW-1185">Reference proteome</keyword>
<organism evidence="1 2">
    <name type="scientific">Cinara cedri</name>
    <dbReference type="NCBI Taxonomy" id="506608"/>
    <lineage>
        <taxon>Eukaryota</taxon>
        <taxon>Metazoa</taxon>
        <taxon>Ecdysozoa</taxon>
        <taxon>Arthropoda</taxon>
        <taxon>Hexapoda</taxon>
        <taxon>Insecta</taxon>
        <taxon>Pterygota</taxon>
        <taxon>Neoptera</taxon>
        <taxon>Paraneoptera</taxon>
        <taxon>Hemiptera</taxon>
        <taxon>Sternorrhyncha</taxon>
        <taxon>Aphidomorpha</taxon>
        <taxon>Aphidoidea</taxon>
        <taxon>Aphididae</taxon>
        <taxon>Lachninae</taxon>
        <taxon>Cinara</taxon>
    </lineage>
</organism>
<gene>
    <name evidence="1" type="ORF">CINCED_3A021883</name>
</gene>
<reference evidence="1 2" key="1">
    <citation type="submission" date="2019-08" db="EMBL/GenBank/DDBJ databases">
        <authorList>
            <person name="Alioto T."/>
            <person name="Alioto T."/>
            <person name="Gomez Garrido J."/>
        </authorList>
    </citation>
    <scope>NUCLEOTIDE SEQUENCE [LARGE SCALE GENOMIC DNA]</scope>
</reference>
<dbReference type="EMBL" id="CABPRJ010001017">
    <property type="protein sequence ID" value="VVC34829.1"/>
    <property type="molecule type" value="Genomic_DNA"/>
</dbReference>
<name>A0A5E4MRB1_9HEMI</name>
<protein>
    <submittedName>
        <fullName evidence="1">Uncharacterized protein</fullName>
    </submittedName>
</protein>
<evidence type="ECO:0000313" key="1">
    <source>
        <dbReference type="EMBL" id="VVC34829.1"/>
    </source>
</evidence>
<accession>A0A5E4MRB1</accession>
<dbReference type="Proteomes" id="UP000325440">
    <property type="component" value="Unassembled WGS sequence"/>
</dbReference>
<sequence>MADRHDIIILFRRSCGGAGYFDTEKYTNTTTPHTPHSSNILRHNKLRGVFP</sequence>
<proteinExistence type="predicted"/>
<evidence type="ECO:0000313" key="2">
    <source>
        <dbReference type="Proteomes" id="UP000325440"/>
    </source>
</evidence>